<dbReference type="FunFam" id="1.10.287.280:FF:000001">
    <property type="entry name" value="DNA-directed RNA polymerase"/>
    <property type="match status" value="1"/>
</dbReference>
<dbReference type="GO" id="GO:0050839">
    <property type="term" value="F:cell adhesion molecule binding"/>
    <property type="evidence" value="ECO:0007669"/>
    <property type="project" value="TreeGrafter"/>
</dbReference>
<dbReference type="InterPro" id="IPR027417">
    <property type="entry name" value="P-loop_NTPase"/>
</dbReference>
<dbReference type="InterPro" id="IPR046950">
    <property type="entry name" value="DNA-dir_Rpol_C_phage-type"/>
</dbReference>
<evidence type="ECO:0000259" key="13">
    <source>
        <dbReference type="PROSITE" id="PS50106"/>
    </source>
</evidence>
<evidence type="ECO:0000313" key="15">
    <source>
        <dbReference type="Proteomes" id="UP000095282"/>
    </source>
</evidence>
<dbReference type="GO" id="GO:0098609">
    <property type="term" value="P:cell-cell adhesion"/>
    <property type="evidence" value="ECO:0007669"/>
    <property type="project" value="TreeGrafter"/>
</dbReference>
<keyword evidence="7 9" id="KW-0804">Transcription</keyword>
<dbReference type="InterPro" id="IPR000906">
    <property type="entry name" value="ZU5_dom"/>
</dbReference>
<dbReference type="GO" id="GO:0005886">
    <property type="term" value="C:plasma membrane"/>
    <property type="evidence" value="ECO:0007669"/>
    <property type="project" value="TreeGrafter"/>
</dbReference>
<organism evidence="15 16">
    <name type="scientific">Caenorhabditis tropicalis</name>
    <dbReference type="NCBI Taxonomy" id="1561998"/>
    <lineage>
        <taxon>Eukaryota</taxon>
        <taxon>Metazoa</taxon>
        <taxon>Ecdysozoa</taxon>
        <taxon>Nematoda</taxon>
        <taxon>Chromadorea</taxon>
        <taxon>Rhabditida</taxon>
        <taxon>Rhabditina</taxon>
        <taxon>Rhabditomorpha</taxon>
        <taxon>Rhabditoidea</taxon>
        <taxon>Rhabditidae</taxon>
        <taxon>Peloderinae</taxon>
        <taxon>Caenorhabditis</taxon>
    </lineage>
</organism>
<evidence type="ECO:0000259" key="12">
    <source>
        <dbReference type="PROSITE" id="PS50052"/>
    </source>
</evidence>
<comment type="similarity">
    <text evidence="1 9">Belongs to the phage and mitochondrial RNA polymerase family.</text>
</comment>
<feature type="domain" description="PDZ" evidence="13">
    <location>
        <begin position="718"/>
        <end position="797"/>
    </location>
</feature>
<protein>
    <recommendedName>
        <fullName evidence="2 9">DNA-directed RNA polymerase</fullName>
        <ecNumber evidence="2 9">2.7.7.6</ecNumber>
    </recommendedName>
</protein>
<dbReference type="InterPro" id="IPR008144">
    <property type="entry name" value="Guanylate_kin-like_dom"/>
</dbReference>
<keyword evidence="6" id="KW-0809">Transit peptide</keyword>
<dbReference type="Gene3D" id="2.30.30.40">
    <property type="entry name" value="SH3 Domains"/>
    <property type="match status" value="1"/>
</dbReference>
<dbReference type="SMART" id="SM00228">
    <property type="entry name" value="PDZ"/>
    <property type="match status" value="3"/>
</dbReference>
<keyword evidence="3 9" id="KW-0240">DNA-directed RNA polymerase</keyword>
<feature type="domain" description="PDZ" evidence="13">
    <location>
        <begin position="438"/>
        <end position="512"/>
    </location>
</feature>
<dbReference type="PROSITE" id="PS50052">
    <property type="entry name" value="GUANYLATE_KINASE_2"/>
    <property type="match status" value="1"/>
</dbReference>
<dbReference type="Proteomes" id="UP000095282">
    <property type="component" value="Unplaced"/>
</dbReference>
<dbReference type="SUPFAM" id="SSF52540">
    <property type="entry name" value="P-loop containing nucleoside triphosphate hydrolases"/>
    <property type="match status" value="1"/>
</dbReference>
<dbReference type="InterPro" id="IPR043502">
    <property type="entry name" value="DNA/RNA_pol_sf"/>
</dbReference>
<accession>A0A1I7USX3</accession>
<dbReference type="PANTHER" id="PTHR13865">
    <property type="entry name" value="TIGHT JUNCTION PROTEIN"/>
    <property type="match status" value="1"/>
</dbReference>
<dbReference type="CDD" id="cd06728">
    <property type="entry name" value="PDZ2_ZO1-like_ds"/>
    <property type="match status" value="1"/>
</dbReference>
<dbReference type="SMART" id="SM00218">
    <property type="entry name" value="ZU5"/>
    <property type="match status" value="1"/>
</dbReference>
<evidence type="ECO:0000256" key="5">
    <source>
        <dbReference type="ARBA" id="ARBA00022695"/>
    </source>
</evidence>
<comment type="catalytic activity">
    <reaction evidence="8 9">
        <text>RNA(n) + a ribonucleoside 5'-triphosphate = RNA(n+1) + diphosphate</text>
        <dbReference type="Rhea" id="RHEA:21248"/>
        <dbReference type="Rhea" id="RHEA-COMP:14527"/>
        <dbReference type="Rhea" id="RHEA-COMP:17342"/>
        <dbReference type="ChEBI" id="CHEBI:33019"/>
        <dbReference type="ChEBI" id="CHEBI:61557"/>
        <dbReference type="ChEBI" id="CHEBI:140395"/>
        <dbReference type="EC" id="2.7.7.6"/>
    </reaction>
</comment>
<evidence type="ECO:0000256" key="3">
    <source>
        <dbReference type="ARBA" id="ARBA00022478"/>
    </source>
</evidence>
<dbReference type="GO" id="GO:0003899">
    <property type="term" value="F:DNA-directed RNA polymerase activity"/>
    <property type="evidence" value="ECO:0007669"/>
    <property type="project" value="UniProtKB-EC"/>
</dbReference>
<dbReference type="InterPro" id="IPR002092">
    <property type="entry name" value="DNA-dir_Rpol_phage-type"/>
</dbReference>
<dbReference type="PROSITE" id="PS00489">
    <property type="entry name" value="RNA_POL_PHAGE_2"/>
    <property type="match status" value="1"/>
</dbReference>
<dbReference type="InterPro" id="IPR001478">
    <property type="entry name" value="PDZ"/>
</dbReference>
<feature type="compositionally biased region" description="Pro residues" evidence="10">
    <location>
        <begin position="1303"/>
        <end position="1320"/>
    </location>
</feature>
<dbReference type="Pfam" id="PF00791">
    <property type="entry name" value="ZU5"/>
    <property type="match status" value="1"/>
</dbReference>
<feature type="region of interest" description="Disordered" evidence="10">
    <location>
        <begin position="1236"/>
        <end position="1408"/>
    </location>
</feature>
<feature type="compositionally biased region" description="Basic and acidic residues" evidence="10">
    <location>
        <begin position="666"/>
        <end position="676"/>
    </location>
</feature>
<keyword evidence="5 9" id="KW-0548">Nucleotidyltransferase</keyword>
<dbReference type="CDD" id="cd06729">
    <property type="entry name" value="PDZ3_ZO1-like_domain"/>
    <property type="match status" value="1"/>
</dbReference>
<feature type="compositionally biased region" description="Polar residues" evidence="10">
    <location>
        <begin position="1328"/>
        <end position="1338"/>
    </location>
</feature>
<feature type="compositionally biased region" description="Basic and acidic residues" evidence="10">
    <location>
        <begin position="1125"/>
        <end position="1140"/>
    </location>
</feature>
<evidence type="ECO:0000256" key="9">
    <source>
        <dbReference type="RuleBase" id="RU003805"/>
    </source>
</evidence>
<reference evidence="16" key="1">
    <citation type="submission" date="2016-11" db="UniProtKB">
        <authorList>
            <consortium name="WormBaseParasite"/>
        </authorList>
    </citation>
    <scope>IDENTIFICATION</scope>
</reference>
<dbReference type="SUPFAM" id="SSF56672">
    <property type="entry name" value="DNA/RNA polymerases"/>
    <property type="match status" value="1"/>
</dbReference>
<dbReference type="EC" id="2.7.7.6" evidence="2 9"/>
<dbReference type="Pfam" id="PF00595">
    <property type="entry name" value="PDZ"/>
    <property type="match status" value="3"/>
</dbReference>
<dbReference type="Gene3D" id="2.30.42.10">
    <property type="match status" value="3"/>
</dbReference>
<feature type="chain" id="PRO_5009309317" description="DNA-directed RNA polymerase" evidence="11">
    <location>
        <begin position="22"/>
        <end position="1504"/>
    </location>
</feature>
<dbReference type="CDD" id="cd06727">
    <property type="entry name" value="PDZ1_ZO1-like"/>
    <property type="match status" value="1"/>
</dbReference>
<evidence type="ECO:0000256" key="8">
    <source>
        <dbReference type="ARBA" id="ARBA00048552"/>
    </source>
</evidence>
<dbReference type="InterPro" id="IPR008145">
    <property type="entry name" value="GK/Ca_channel_bsu"/>
</dbReference>
<dbReference type="Gene3D" id="3.40.50.300">
    <property type="entry name" value="P-loop containing nucleotide triphosphate hydrolases"/>
    <property type="match status" value="1"/>
</dbReference>
<dbReference type="GO" id="GO:0045216">
    <property type="term" value="P:cell-cell junction organization"/>
    <property type="evidence" value="ECO:0007669"/>
    <property type="project" value="TreeGrafter"/>
</dbReference>
<dbReference type="InterPro" id="IPR036034">
    <property type="entry name" value="PDZ_sf"/>
</dbReference>
<keyword evidence="11" id="KW-0732">Signal</keyword>
<name>A0A1I7USX3_9PELO</name>
<keyword evidence="15" id="KW-1185">Reference proteome</keyword>
<feature type="domain" description="Guanylate kinase-like" evidence="12">
    <location>
        <begin position="893"/>
        <end position="1081"/>
    </location>
</feature>
<dbReference type="GO" id="GO:0150105">
    <property type="term" value="P:protein localization to cell-cell junction"/>
    <property type="evidence" value="ECO:0007669"/>
    <property type="project" value="TreeGrafter"/>
</dbReference>
<dbReference type="Gene3D" id="1.10.287.280">
    <property type="match status" value="1"/>
</dbReference>
<evidence type="ECO:0000256" key="7">
    <source>
        <dbReference type="ARBA" id="ARBA00023163"/>
    </source>
</evidence>
<evidence type="ECO:0000256" key="11">
    <source>
        <dbReference type="SAM" id="SignalP"/>
    </source>
</evidence>
<dbReference type="Gene3D" id="1.10.150.20">
    <property type="entry name" value="5' to 3' exonuclease, C-terminal subdomain"/>
    <property type="match status" value="1"/>
</dbReference>
<dbReference type="FunFam" id="2.30.42.10:FF:000138">
    <property type="entry name" value="Uncharacterized protein, isoform C"/>
    <property type="match status" value="1"/>
</dbReference>
<keyword evidence="4 9" id="KW-0808">Transferase</keyword>
<feature type="compositionally biased region" description="Basic and acidic residues" evidence="10">
    <location>
        <begin position="1387"/>
        <end position="1398"/>
    </location>
</feature>
<feature type="signal peptide" evidence="11">
    <location>
        <begin position="1"/>
        <end position="21"/>
    </location>
</feature>
<comment type="function">
    <text evidence="9">DNA-dependent RNA polymerase catalyzes the transcription of DNA into RNA using the four ribonucleoside triphosphates as substrates.</text>
</comment>
<feature type="domain" description="PDZ" evidence="13">
    <location>
        <begin position="537"/>
        <end position="615"/>
    </location>
</feature>
<proteinExistence type="inferred from homology"/>
<sequence>MRFRNESNSLWCWMLYRIVLADHFRSRTLFFPHNMDFRGRVYPLSPYLSHMGDDVNRCILKFAKSQPLGTGGLEWLKLHCINLTGTMKRASVSDRMVEAERLLPTILDSARDPLGGEQWWMTSDEPWQTLAACVEIEQALKYGGDVATFPSQLPVHQDGSCNGLQHYAALGRDNEGGVQVNLTLCDTPNDVYSDVAQRVELKRKQDEESNGEDRDVALKLREALPQNVPRKVIKQTVMTTVYGVTMYGAVLQIKRQLKALDIPGEDAAVFARYLARKTFASLNDAFTSSMALKDWFRLIAKGASDLMKTVEWVTPLGLPVVQPYCRLVERRSKLVLAPIPMKQVDAFPPNFVHSLDSTHMMLTSLNCAHRGITFAAVHDCFWTHANSVDEMNRICRQQFVSLHSEPIVEQCSEWFKKTYLTPKIQRILPPSELSKYTDIFTAKAANLGFGIAISGGRDNPHFTSGDPVVVISDVVPNGPAWGLLQVNDRILSANNVSFENIDYSSAVDIIKNKDHIDMIVKRRVAVPMLEYEQRTLKFTLSKSRKKDDFGIVVGCKFYIKEIRNPKLAEKDPGLKEGDSVIRINGQSVEDASLEEVNKWLERSRDKLCLVIQRDVRRGTSRWPSQNTVYERVGSVGATPRHSPSPMLPHMPIAQRNSHEYVNSPRHRSDGSVERRVSSPANSQLSNFNGMASSQITTQEYDCYTRQPSRSIDGNGVANIVFRKVGGSVGVRVIGGNEVGIFVSAVAADSPASLHGVSCGDRILEVNGRSMRGITRESAVQLLLGLDDRVQLKLEHARQDYDHVRANQLGDNFYIRTHFSREKREKASQFEMSINEGDIFHVTDTLFGGTVGLWQAARVYSSVENKGEPLKGVIPNQATAEQIAKEWRVYVEQKQAKSSGGSGTLLRRKFESRRTKSLPKNMICDPNELNLPVPAYERVALNTPSFHRPLVLFGPLADIARHQLLNQFSARFAAPESDGGVIRLSSVDHVIAAMKHCVLDISIESVERLQLAQYAPIVVFLDVDGRSRIREIRKKCNAPHLSSRKLADHANQIKKHHSHLLSATVDATNESGWFDALRELIGHLQQRRLWMPEFPPNLPLEDVLLFPLPKYEGDVDSLKSDYVDYNSREDSLPRKPDKYSWDNDYSTMPRHQLQPEFEGRSRQSSNSQSTLSTFVTTPSAPQRPLLTPTRDESRTTTPHGYYHVKQLLDDDSLYQDARLANEIANARLREEAKLREERVNRQRIEQSPSTLPHRLDNTTPNNFDFSNLPTNGAPSSTITANNTRYHPLTPSSMTSSSSGASRQQPPPNTQTPPPPRPPPVTSNPYALSYTRNKWNNDSTIDARGADDQPPAVPARTNGSASPANASISLTVSNVPTGSSIASKSPTPHLDENENGRKSEEEEPTVVEESTALIGTQGGVIRCEKSNVELRIPPGAIADGEEHEIYVKVCREGDSSPIDRSKGETLLSPLVMCGPQGLPHHTKTGLAVSNTILLLITILTCHLTSR</sequence>
<feature type="compositionally biased region" description="Low complexity" evidence="10">
    <location>
        <begin position="1286"/>
        <end position="1302"/>
    </location>
</feature>
<feature type="compositionally biased region" description="Polar residues" evidence="10">
    <location>
        <begin position="678"/>
        <end position="687"/>
    </location>
</feature>
<feature type="region of interest" description="Disordered" evidence="10">
    <location>
        <begin position="660"/>
        <end position="687"/>
    </location>
</feature>
<feature type="compositionally biased region" description="Polar residues" evidence="10">
    <location>
        <begin position="1355"/>
        <end position="1384"/>
    </location>
</feature>
<evidence type="ECO:0000256" key="4">
    <source>
        <dbReference type="ARBA" id="ARBA00022679"/>
    </source>
</evidence>
<evidence type="ECO:0000256" key="1">
    <source>
        <dbReference type="ARBA" id="ARBA00009493"/>
    </source>
</evidence>
<feature type="compositionally biased region" description="Polar residues" evidence="10">
    <location>
        <begin position="1256"/>
        <end position="1283"/>
    </location>
</feature>
<dbReference type="Gene3D" id="2.60.220.30">
    <property type="match status" value="1"/>
</dbReference>
<evidence type="ECO:0000256" key="10">
    <source>
        <dbReference type="SAM" id="MobiDB-lite"/>
    </source>
</evidence>
<dbReference type="PANTHER" id="PTHR13865:SF28">
    <property type="entry name" value="POLYCHAETOID, ISOFORM O"/>
    <property type="match status" value="1"/>
</dbReference>
<dbReference type="SUPFAM" id="SSF50156">
    <property type="entry name" value="PDZ domain-like"/>
    <property type="match status" value="3"/>
</dbReference>
<feature type="region of interest" description="Disordered" evidence="10">
    <location>
        <begin position="1125"/>
        <end position="1198"/>
    </location>
</feature>
<dbReference type="PROSITE" id="PS00900">
    <property type="entry name" value="RNA_POL_PHAGE_1"/>
    <property type="match status" value="1"/>
</dbReference>
<dbReference type="GO" id="GO:0003677">
    <property type="term" value="F:DNA binding"/>
    <property type="evidence" value="ECO:0007669"/>
    <property type="project" value="InterPro"/>
</dbReference>
<feature type="compositionally biased region" description="Low complexity" evidence="10">
    <location>
        <begin position="1161"/>
        <end position="1172"/>
    </location>
</feature>
<evidence type="ECO:0000256" key="6">
    <source>
        <dbReference type="ARBA" id="ARBA00022946"/>
    </source>
</evidence>
<dbReference type="PROSITE" id="PS51145">
    <property type="entry name" value="ZU5"/>
    <property type="match status" value="1"/>
</dbReference>
<dbReference type="SMART" id="SM00072">
    <property type="entry name" value="GuKc"/>
    <property type="match status" value="1"/>
</dbReference>
<dbReference type="GO" id="GO:0005923">
    <property type="term" value="C:bicellular tight junction"/>
    <property type="evidence" value="ECO:0007669"/>
    <property type="project" value="TreeGrafter"/>
</dbReference>
<evidence type="ECO:0000313" key="16">
    <source>
        <dbReference type="WBParaSite" id="Csp11.Scaffold630.g19021.t2"/>
    </source>
</evidence>
<feature type="domain" description="ZU5" evidence="14">
    <location>
        <begin position="1406"/>
        <end position="1504"/>
    </location>
</feature>
<dbReference type="Pfam" id="PF00940">
    <property type="entry name" value="RNA_pol"/>
    <property type="match status" value="1"/>
</dbReference>
<dbReference type="GO" id="GO:0006351">
    <property type="term" value="P:DNA-templated transcription"/>
    <property type="evidence" value="ECO:0007669"/>
    <property type="project" value="InterPro"/>
</dbReference>
<evidence type="ECO:0000256" key="2">
    <source>
        <dbReference type="ARBA" id="ARBA00012418"/>
    </source>
</evidence>
<dbReference type="Pfam" id="PF00625">
    <property type="entry name" value="Guanylate_kin"/>
    <property type="match status" value="1"/>
</dbReference>
<evidence type="ECO:0000259" key="14">
    <source>
        <dbReference type="PROSITE" id="PS51145"/>
    </source>
</evidence>
<dbReference type="PROSITE" id="PS50106">
    <property type="entry name" value="PDZ"/>
    <property type="match status" value="3"/>
</dbReference>
<dbReference type="STRING" id="1561998.A0A1I7USX3"/>
<dbReference type="WBParaSite" id="Csp11.Scaffold630.g19021.t2">
    <property type="protein sequence ID" value="Csp11.Scaffold630.g19021.t2"/>
    <property type="gene ID" value="Csp11.Scaffold630.g19021"/>
</dbReference>
<dbReference type="GO" id="GO:0000428">
    <property type="term" value="C:DNA-directed RNA polymerase complex"/>
    <property type="evidence" value="ECO:0007669"/>
    <property type="project" value="UniProtKB-KW"/>
</dbReference>